<feature type="chain" id="PRO_5046546128" description="Tetratricopeptide repeat protein" evidence="3">
    <location>
        <begin position="19"/>
        <end position="417"/>
    </location>
</feature>
<reference evidence="4" key="1">
    <citation type="submission" date="2022-05" db="EMBL/GenBank/DDBJ databases">
        <authorList>
            <person name="Jo J.-H."/>
            <person name="Im W.-T."/>
        </authorList>
    </citation>
    <scope>NUCLEOTIDE SEQUENCE</scope>
    <source>
        <strain evidence="4">RG327</strain>
    </source>
</reference>
<feature type="repeat" description="TPR" evidence="1">
    <location>
        <begin position="131"/>
        <end position="164"/>
    </location>
</feature>
<evidence type="ECO:0000256" key="3">
    <source>
        <dbReference type="SAM" id="SignalP"/>
    </source>
</evidence>
<dbReference type="Pfam" id="PF14559">
    <property type="entry name" value="TPR_19"/>
    <property type="match status" value="1"/>
</dbReference>
<dbReference type="InterPro" id="IPR019734">
    <property type="entry name" value="TPR_rpt"/>
</dbReference>
<feature type="signal peptide" evidence="3">
    <location>
        <begin position="1"/>
        <end position="18"/>
    </location>
</feature>
<dbReference type="PROSITE" id="PS50293">
    <property type="entry name" value="TPR_REGION"/>
    <property type="match status" value="1"/>
</dbReference>
<evidence type="ECO:0000256" key="1">
    <source>
        <dbReference type="PROSITE-ProRule" id="PRU00339"/>
    </source>
</evidence>
<name>A0ABT0RCR0_9SPHN</name>
<evidence type="ECO:0000256" key="2">
    <source>
        <dbReference type="SAM" id="MobiDB-lite"/>
    </source>
</evidence>
<evidence type="ECO:0000313" key="5">
    <source>
        <dbReference type="Proteomes" id="UP001165343"/>
    </source>
</evidence>
<sequence>MKSTMTAVAALAIGAAFAASPAAAQKGYGPQGASQTPAQTSQQAEPDAPKPKISREAQKPLLALEAAVKANNGADVKAKAAEANAAAKSADDRYMVGALEYRYAAAAKDDSLRAQAVEQMLASGFKGLPAANLYVDLGATYTRLKQAQRAADAYQHALQLRPNDVEATAGLAESKADLGQAAEAITLLEKGIALQSAGGAKAPEAWYKRALQIAWKANLPQAVQISREWVAAYPSTDSWQNALIIYQNVSSLDDSRALDLMRLKRSAKVLTAGDYFNYGDIAVRKGFPGEAKAILDQGFAANTIKKSDPSFSQLYTLASQRSKGDRESLAAAPAAGATARQLMGVGDAYYGYGDFAKAVEFYRAALAKSDAEADVGNLHLGMALAAQGDKAGASAALAKVGGTYADLAKYWLLSLRA</sequence>
<keyword evidence="5" id="KW-1185">Reference proteome</keyword>
<dbReference type="EMBL" id="JAMGBC010000001">
    <property type="protein sequence ID" value="MCL6678024.1"/>
    <property type="molecule type" value="Genomic_DNA"/>
</dbReference>
<accession>A0ABT0RCR0</accession>
<protein>
    <recommendedName>
        <fullName evidence="6">Tetratricopeptide repeat protein</fullName>
    </recommendedName>
</protein>
<gene>
    <name evidence="4" type="ORF">LZ519_01640</name>
</gene>
<dbReference type="Proteomes" id="UP001165343">
    <property type="component" value="Unassembled WGS sequence"/>
</dbReference>
<comment type="caution">
    <text evidence="4">The sequence shown here is derived from an EMBL/GenBank/DDBJ whole genome shotgun (WGS) entry which is preliminary data.</text>
</comment>
<dbReference type="PROSITE" id="PS50005">
    <property type="entry name" value="TPR"/>
    <property type="match status" value="2"/>
</dbReference>
<dbReference type="SUPFAM" id="SSF48452">
    <property type="entry name" value="TPR-like"/>
    <property type="match status" value="2"/>
</dbReference>
<feature type="compositionally biased region" description="Low complexity" evidence="2">
    <location>
        <begin position="31"/>
        <end position="44"/>
    </location>
</feature>
<keyword evidence="1" id="KW-0802">TPR repeat</keyword>
<proteinExistence type="predicted"/>
<feature type="region of interest" description="Disordered" evidence="2">
    <location>
        <begin position="24"/>
        <end position="54"/>
    </location>
</feature>
<organism evidence="4 5">
    <name type="scientific">Sphingomonas anseongensis</name>
    <dbReference type="NCBI Taxonomy" id="2908207"/>
    <lineage>
        <taxon>Bacteria</taxon>
        <taxon>Pseudomonadati</taxon>
        <taxon>Pseudomonadota</taxon>
        <taxon>Alphaproteobacteria</taxon>
        <taxon>Sphingomonadales</taxon>
        <taxon>Sphingomonadaceae</taxon>
        <taxon>Sphingomonas</taxon>
    </lineage>
</organism>
<dbReference type="InterPro" id="IPR011990">
    <property type="entry name" value="TPR-like_helical_dom_sf"/>
</dbReference>
<dbReference type="SMART" id="SM00028">
    <property type="entry name" value="TPR"/>
    <property type="match status" value="3"/>
</dbReference>
<evidence type="ECO:0008006" key="6">
    <source>
        <dbReference type="Google" id="ProtNLM"/>
    </source>
</evidence>
<evidence type="ECO:0000313" key="4">
    <source>
        <dbReference type="EMBL" id="MCL6678024.1"/>
    </source>
</evidence>
<dbReference type="RefSeq" id="WP_249867001.1">
    <property type="nucleotide sequence ID" value="NZ_JAMGBC010000001.1"/>
</dbReference>
<feature type="repeat" description="TPR" evidence="1">
    <location>
        <begin position="339"/>
        <end position="372"/>
    </location>
</feature>
<keyword evidence="3" id="KW-0732">Signal</keyword>
<dbReference type="Gene3D" id="1.25.40.10">
    <property type="entry name" value="Tetratricopeptide repeat domain"/>
    <property type="match status" value="2"/>
</dbReference>